<evidence type="ECO:0000256" key="4">
    <source>
        <dbReference type="ARBA" id="ARBA00023163"/>
    </source>
</evidence>
<keyword evidence="7" id="KW-1185">Reference proteome</keyword>
<dbReference type="PROSITE" id="PS50931">
    <property type="entry name" value="HTH_LYSR"/>
    <property type="match status" value="1"/>
</dbReference>
<evidence type="ECO:0000313" key="7">
    <source>
        <dbReference type="Proteomes" id="UP000715965"/>
    </source>
</evidence>
<name>A0ABR9SKM3_9BURK</name>
<sequence length="313" mass="33523">MTMAAREALTPDVLALVEAVARNGSFAGAARELGLVPSAVTYRVRQAEDALDVLLFDRSTRQAHLTEAGAELLREGQRLLQEIDAVANRVRRVANGWESQLTIAVDTVVSTTTMMELACDFTEVAPSTRLRLRDEVLTGTLEAVATGEADLAIGVALDATSSQGIQAAPLGVLPFIFVVAPSHPLATAQEPIGDAVLQKHRAIAVADSVRRGLAMTTGLLPGQDVLTVASMQAKLDAQLRGLGGGWVPEPMARAYIAAGRLVVRQVQRPPRMPRFHYAWRAGTPPGRGLSWWLARLEGPATRQALLEAHPMPQ</sequence>
<evidence type="ECO:0000313" key="6">
    <source>
        <dbReference type="EMBL" id="MBE7942439.1"/>
    </source>
</evidence>
<dbReference type="SUPFAM" id="SSF53850">
    <property type="entry name" value="Periplasmic binding protein-like II"/>
    <property type="match status" value="1"/>
</dbReference>
<keyword evidence="3" id="KW-0238">DNA-binding</keyword>
<reference evidence="6 7" key="1">
    <citation type="submission" date="2020-10" db="EMBL/GenBank/DDBJ databases">
        <title>Draft genome of Ramlibacter aquaticus LMG 30558.</title>
        <authorList>
            <person name="Props R."/>
        </authorList>
    </citation>
    <scope>NUCLEOTIDE SEQUENCE [LARGE SCALE GENOMIC DNA]</scope>
    <source>
        <strain evidence="6 7">LMG 30558</strain>
    </source>
</reference>
<dbReference type="EMBL" id="JADDOJ010000100">
    <property type="protein sequence ID" value="MBE7942439.1"/>
    <property type="molecule type" value="Genomic_DNA"/>
</dbReference>
<dbReference type="RefSeq" id="WP_193781993.1">
    <property type="nucleotide sequence ID" value="NZ_JADDOJ010000100.1"/>
</dbReference>
<comment type="similarity">
    <text evidence="1">Belongs to the LysR transcriptional regulatory family.</text>
</comment>
<dbReference type="InterPro" id="IPR005119">
    <property type="entry name" value="LysR_subst-bd"/>
</dbReference>
<accession>A0ABR9SKM3</accession>
<dbReference type="Gene3D" id="1.10.10.10">
    <property type="entry name" value="Winged helix-like DNA-binding domain superfamily/Winged helix DNA-binding domain"/>
    <property type="match status" value="1"/>
</dbReference>
<feature type="domain" description="HTH lysR-type" evidence="5">
    <location>
        <begin position="9"/>
        <end position="66"/>
    </location>
</feature>
<evidence type="ECO:0000259" key="5">
    <source>
        <dbReference type="PROSITE" id="PS50931"/>
    </source>
</evidence>
<proteinExistence type="inferred from homology"/>
<keyword evidence="4" id="KW-0804">Transcription</keyword>
<protein>
    <submittedName>
        <fullName evidence="6">LysR family transcriptional regulator</fullName>
    </submittedName>
</protein>
<dbReference type="InterPro" id="IPR036388">
    <property type="entry name" value="WH-like_DNA-bd_sf"/>
</dbReference>
<dbReference type="InterPro" id="IPR000847">
    <property type="entry name" value="LysR_HTH_N"/>
</dbReference>
<keyword evidence="2" id="KW-0805">Transcription regulation</keyword>
<gene>
    <name evidence="6" type="ORF">IM725_17865</name>
</gene>
<dbReference type="Pfam" id="PF03466">
    <property type="entry name" value="LysR_substrate"/>
    <property type="match status" value="1"/>
</dbReference>
<evidence type="ECO:0000256" key="3">
    <source>
        <dbReference type="ARBA" id="ARBA00023125"/>
    </source>
</evidence>
<organism evidence="6 7">
    <name type="scientific">Ramlibacter aquaticus</name>
    <dbReference type="NCBI Taxonomy" id="2780094"/>
    <lineage>
        <taxon>Bacteria</taxon>
        <taxon>Pseudomonadati</taxon>
        <taxon>Pseudomonadota</taxon>
        <taxon>Betaproteobacteria</taxon>
        <taxon>Burkholderiales</taxon>
        <taxon>Comamonadaceae</taxon>
        <taxon>Ramlibacter</taxon>
    </lineage>
</organism>
<dbReference type="PANTHER" id="PTHR30126:SF4">
    <property type="entry name" value="LYSR FAMILY TRANSCRIPTIONAL REGULATOR"/>
    <property type="match status" value="1"/>
</dbReference>
<dbReference type="Pfam" id="PF00126">
    <property type="entry name" value="HTH_1"/>
    <property type="match status" value="1"/>
</dbReference>
<dbReference type="Proteomes" id="UP000715965">
    <property type="component" value="Unassembled WGS sequence"/>
</dbReference>
<evidence type="ECO:0000256" key="2">
    <source>
        <dbReference type="ARBA" id="ARBA00023015"/>
    </source>
</evidence>
<evidence type="ECO:0000256" key="1">
    <source>
        <dbReference type="ARBA" id="ARBA00009437"/>
    </source>
</evidence>
<comment type="caution">
    <text evidence="6">The sequence shown here is derived from an EMBL/GenBank/DDBJ whole genome shotgun (WGS) entry which is preliminary data.</text>
</comment>
<dbReference type="Gene3D" id="3.40.190.290">
    <property type="match status" value="1"/>
</dbReference>
<dbReference type="InterPro" id="IPR036390">
    <property type="entry name" value="WH_DNA-bd_sf"/>
</dbReference>
<dbReference type="SUPFAM" id="SSF46785">
    <property type="entry name" value="Winged helix' DNA-binding domain"/>
    <property type="match status" value="1"/>
</dbReference>
<dbReference type="PANTHER" id="PTHR30126">
    <property type="entry name" value="HTH-TYPE TRANSCRIPTIONAL REGULATOR"/>
    <property type="match status" value="1"/>
</dbReference>